<reference evidence="3" key="1">
    <citation type="journal article" date="2020" name="mSystems">
        <title>Genome- and Community-Level Interaction Insights into Carbon Utilization and Element Cycling Functions of Hydrothermarchaeota in Hydrothermal Sediment.</title>
        <authorList>
            <person name="Zhou Z."/>
            <person name="Liu Y."/>
            <person name="Xu W."/>
            <person name="Pan J."/>
            <person name="Luo Z.H."/>
            <person name="Li M."/>
        </authorList>
    </citation>
    <scope>NUCLEOTIDE SEQUENCE [LARGE SCALE GENOMIC DNA]</scope>
    <source>
        <strain evidence="3">SpSt-222</strain>
    </source>
</reference>
<evidence type="ECO:0000259" key="2">
    <source>
        <dbReference type="SMART" id="SM00852"/>
    </source>
</evidence>
<dbReference type="CDD" id="cd00885">
    <property type="entry name" value="cinA"/>
    <property type="match status" value="1"/>
</dbReference>
<dbReference type="PANTHER" id="PTHR13939">
    <property type="entry name" value="NICOTINAMIDE-NUCLEOTIDE AMIDOHYDROLASE PNCC"/>
    <property type="match status" value="1"/>
</dbReference>
<dbReference type="EMBL" id="DSJL01000011">
    <property type="protein sequence ID" value="HEF65759.1"/>
    <property type="molecule type" value="Genomic_DNA"/>
</dbReference>
<dbReference type="InterPro" id="IPR050101">
    <property type="entry name" value="CinA"/>
</dbReference>
<comment type="similarity">
    <text evidence="1">Belongs to the CinA family.</text>
</comment>
<dbReference type="PANTHER" id="PTHR13939:SF0">
    <property type="entry name" value="NMN AMIDOHYDROLASE-LIKE PROTEIN YFAY"/>
    <property type="match status" value="1"/>
</dbReference>
<proteinExistence type="inferred from homology"/>
<protein>
    <recommendedName>
        <fullName evidence="1">CinA-like protein</fullName>
    </recommendedName>
</protein>
<dbReference type="Gene3D" id="3.40.980.10">
    <property type="entry name" value="MoaB/Mog-like domain"/>
    <property type="match status" value="1"/>
</dbReference>
<dbReference type="Pfam" id="PF18146">
    <property type="entry name" value="CinA_KH"/>
    <property type="match status" value="1"/>
</dbReference>
<dbReference type="SUPFAM" id="SSF142433">
    <property type="entry name" value="CinA-like"/>
    <property type="match status" value="1"/>
</dbReference>
<evidence type="ECO:0000313" key="3">
    <source>
        <dbReference type="EMBL" id="HEF65759.1"/>
    </source>
</evidence>
<dbReference type="SMART" id="SM00852">
    <property type="entry name" value="MoCF_biosynth"/>
    <property type="match status" value="1"/>
</dbReference>
<organism evidence="3">
    <name type="scientific">Thermomicrobium roseum</name>
    <dbReference type="NCBI Taxonomy" id="500"/>
    <lineage>
        <taxon>Bacteria</taxon>
        <taxon>Pseudomonadati</taxon>
        <taxon>Thermomicrobiota</taxon>
        <taxon>Thermomicrobia</taxon>
        <taxon>Thermomicrobiales</taxon>
        <taxon>Thermomicrobiaceae</taxon>
        <taxon>Thermomicrobium</taxon>
    </lineage>
</organism>
<sequence length="408" mass="44474">MEAVVLSVGTELVDGHLTDTNATFLAQELAALGVPLLWSSQVGDDLDLIVRVLRRAWDDARIIVTTGGIGPTEDDLTREAIATLLDEPLSIDPELVERIRSFFAARGLPMPERNVKQAYRIPSCEPLPNPIGTAPGWFVRREGRIIVAMPGVPREMMRMWREQAVPRLLPQLGGGVIRFRTLKTIGLGESLVEERLRDLIQRGVPRLATYAKDDGVHVRITAQASDVATALALLDDTEREVRARLGIHVYGTDETTLGAAILTPLATLGWTLALVEQGSAGRLVSLLAEEPLATTLLRHATVLTSIPNTGAALVETAHALAEEARTVTSTNCSFAVVLQIDSREPLDRCRGEAAFVSITPVTTRDRTHELVAHPQEIRRRVTLWAAEFLRLSLLEATQRILGSSATSA</sequence>
<dbReference type="InterPro" id="IPR001453">
    <property type="entry name" value="MoaB/Mog_dom"/>
</dbReference>
<dbReference type="HAMAP" id="MF_00226_B">
    <property type="entry name" value="CinA_B"/>
    <property type="match status" value="1"/>
</dbReference>
<dbReference type="InterPro" id="IPR008135">
    <property type="entry name" value="Competence-induced_CinA"/>
</dbReference>
<dbReference type="InterPro" id="IPR041424">
    <property type="entry name" value="CinA_KH"/>
</dbReference>
<evidence type="ECO:0000256" key="1">
    <source>
        <dbReference type="HAMAP-Rule" id="MF_00226"/>
    </source>
</evidence>
<dbReference type="InterPro" id="IPR036425">
    <property type="entry name" value="MoaB/Mog-like_dom_sf"/>
</dbReference>
<gene>
    <name evidence="3" type="ORF">ENP47_09205</name>
</gene>
<comment type="caution">
    <text evidence="3">The sequence shown here is derived from an EMBL/GenBank/DDBJ whole genome shotgun (WGS) entry which is preliminary data.</text>
</comment>
<accession>A0A7C2B6Q8</accession>
<dbReference type="NCBIfam" id="TIGR00200">
    <property type="entry name" value="cinA_nterm"/>
    <property type="match status" value="1"/>
</dbReference>
<dbReference type="InterPro" id="IPR036653">
    <property type="entry name" value="CinA-like_C"/>
</dbReference>
<dbReference type="Pfam" id="PF00994">
    <property type="entry name" value="MoCF_biosynth"/>
    <property type="match status" value="1"/>
</dbReference>
<name>A0A7C2B6Q8_THERO</name>
<dbReference type="Gene3D" id="3.30.70.2860">
    <property type="match status" value="1"/>
</dbReference>
<dbReference type="AlphaFoldDB" id="A0A7C2B6Q8"/>
<feature type="domain" description="MoaB/Mog" evidence="2">
    <location>
        <begin position="4"/>
        <end position="171"/>
    </location>
</feature>
<dbReference type="PIRSF" id="PIRSF006728">
    <property type="entry name" value="CinA"/>
    <property type="match status" value="1"/>
</dbReference>
<dbReference type="SUPFAM" id="SSF53218">
    <property type="entry name" value="Molybdenum cofactor biosynthesis proteins"/>
    <property type="match status" value="1"/>
</dbReference>